<dbReference type="EMBL" id="BGZI01000020">
    <property type="protein sequence ID" value="GBO89148.1"/>
    <property type="molecule type" value="Genomic_DNA"/>
</dbReference>
<evidence type="ECO:0000313" key="2">
    <source>
        <dbReference type="Proteomes" id="UP000387223"/>
    </source>
</evidence>
<evidence type="ECO:0000313" key="1">
    <source>
        <dbReference type="EMBL" id="GBO89148.1"/>
    </source>
</evidence>
<accession>A0A5M3Q1Q4</accession>
<proteinExistence type="predicted"/>
<reference evidence="1 2" key="1">
    <citation type="journal article" date="2019" name="J. Gen. Appl. Microbiol.">
        <title>Aerobic degradation of cis-dichloroethene by the marine bacterium Marinobacter salsuginis strain 5N-3.</title>
        <authorList>
            <person name="Inoue Y."/>
            <person name="Fukunaga Y."/>
            <person name="Katsumata H."/>
            <person name="Ohji S."/>
            <person name="Hosoyama A."/>
            <person name="Mori K."/>
            <person name="Ando K."/>
        </authorList>
    </citation>
    <scope>NUCLEOTIDE SEQUENCE [LARGE SCALE GENOMIC DNA]</scope>
    <source>
        <strain evidence="1 2">NBRC 109114</strain>
    </source>
</reference>
<gene>
    <name evidence="1" type="ORF">MSSD14B_28160</name>
</gene>
<protein>
    <submittedName>
        <fullName evidence="1">Uncharacterized protein</fullName>
    </submittedName>
</protein>
<dbReference type="AlphaFoldDB" id="A0A5M3Q1Q4"/>
<name>A0A5M3Q1Q4_9GAMM</name>
<comment type="caution">
    <text evidence="1">The sequence shown here is derived from an EMBL/GenBank/DDBJ whole genome shotgun (WGS) entry which is preliminary data.</text>
</comment>
<organism evidence="1 2">
    <name type="scientific">Marinobacter salsuginis</name>
    <dbReference type="NCBI Taxonomy" id="418719"/>
    <lineage>
        <taxon>Bacteria</taxon>
        <taxon>Pseudomonadati</taxon>
        <taxon>Pseudomonadota</taxon>
        <taxon>Gammaproteobacteria</taxon>
        <taxon>Pseudomonadales</taxon>
        <taxon>Marinobacteraceae</taxon>
        <taxon>Marinobacter</taxon>
    </lineage>
</organism>
<dbReference type="Proteomes" id="UP000387223">
    <property type="component" value="Unassembled WGS sequence"/>
</dbReference>
<dbReference type="RefSeq" id="WP_136631140.1">
    <property type="nucleotide sequence ID" value="NZ_BGZI01000020.1"/>
</dbReference>
<sequence>MTATKTEFKLPFVINVRGMTILQVVALVDKLRNYYNAQFNHTADEFYGALSDDFDSAQEKAHERGPYIGVDNNRSSMPGLFSSRAVPEPCMVLTEAEIDEFEALGIKPKMGEWVTTPNLLNPGTSEYIVVKKLGQIYGYAEKEYRVMANSPADADRRCNALGWTLSVQPANQSC</sequence>